<dbReference type="Gene3D" id="2.40.50.100">
    <property type="match status" value="1"/>
</dbReference>
<feature type="domain" description="CusB-like beta-barrel" evidence="5">
    <location>
        <begin position="238"/>
        <end position="313"/>
    </location>
</feature>
<dbReference type="InterPro" id="IPR051909">
    <property type="entry name" value="MFP_Cation_Efflux"/>
</dbReference>
<accession>A0ABS8XC31</accession>
<dbReference type="Gene3D" id="2.40.30.170">
    <property type="match status" value="1"/>
</dbReference>
<keyword evidence="4" id="KW-0732">Signal</keyword>
<feature type="signal peptide" evidence="4">
    <location>
        <begin position="1"/>
        <end position="28"/>
    </location>
</feature>
<comment type="caution">
    <text evidence="8">The sequence shown here is derived from an EMBL/GenBank/DDBJ whole genome shotgun (WGS) entry which is preliminary data.</text>
</comment>
<evidence type="ECO:0000256" key="4">
    <source>
        <dbReference type="SAM" id="SignalP"/>
    </source>
</evidence>
<feature type="domain" description="Multidrug resistance protein MdtA-like C-terminal permuted SH3" evidence="6">
    <location>
        <begin position="319"/>
        <end position="375"/>
    </location>
</feature>
<dbReference type="InterPro" id="IPR006143">
    <property type="entry name" value="RND_pump_MFP"/>
</dbReference>
<evidence type="ECO:0000259" key="7">
    <source>
        <dbReference type="Pfam" id="PF25973"/>
    </source>
</evidence>
<evidence type="ECO:0000259" key="6">
    <source>
        <dbReference type="Pfam" id="PF25967"/>
    </source>
</evidence>
<evidence type="ECO:0000256" key="1">
    <source>
        <dbReference type="ARBA" id="ARBA00009477"/>
    </source>
</evidence>
<reference evidence="8 9" key="1">
    <citation type="submission" date="2021-12" db="EMBL/GenBank/DDBJ databases">
        <title>Genome seq of p7.</title>
        <authorList>
            <person name="Seo T."/>
        </authorList>
    </citation>
    <scope>NUCLEOTIDE SEQUENCE [LARGE SCALE GENOMIC DNA]</scope>
    <source>
        <strain evidence="8 9">P7</strain>
    </source>
</reference>
<dbReference type="InterPro" id="IPR058627">
    <property type="entry name" value="MdtA-like_C"/>
</dbReference>
<comment type="similarity">
    <text evidence="1">Belongs to the membrane fusion protein (MFP) (TC 8.A.1) family.</text>
</comment>
<keyword evidence="9" id="KW-1185">Reference proteome</keyword>
<dbReference type="InterPro" id="IPR058647">
    <property type="entry name" value="BSH_CzcB-like"/>
</dbReference>
<gene>
    <name evidence="8" type="ORF">LXT12_04685</name>
</gene>
<keyword evidence="3" id="KW-0175">Coiled coil</keyword>
<dbReference type="PANTHER" id="PTHR30097:SF4">
    <property type="entry name" value="SLR6042 PROTEIN"/>
    <property type="match status" value="1"/>
</dbReference>
<feature type="domain" description="CzcB-like barrel-sandwich hybrid" evidence="7">
    <location>
        <begin position="87"/>
        <end position="221"/>
    </location>
</feature>
<dbReference type="InterPro" id="IPR058792">
    <property type="entry name" value="Beta-barrel_RND_2"/>
</dbReference>
<keyword evidence="2" id="KW-0813">Transport</keyword>
<evidence type="ECO:0000256" key="3">
    <source>
        <dbReference type="SAM" id="Coils"/>
    </source>
</evidence>
<dbReference type="NCBIfam" id="TIGR01730">
    <property type="entry name" value="RND_mfp"/>
    <property type="match status" value="1"/>
</dbReference>
<name>A0ABS8XC31_9BURK</name>
<feature type="chain" id="PRO_5046978032" evidence="4">
    <location>
        <begin position="29"/>
        <end position="395"/>
    </location>
</feature>
<dbReference type="Pfam" id="PF25967">
    <property type="entry name" value="RND-MFP_C"/>
    <property type="match status" value="1"/>
</dbReference>
<organism evidence="8 9">
    <name type="scientific">Pelomonas caseinilytica</name>
    <dbReference type="NCBI Taxonomy" id="2906763"/>
    <lineage>
        <taxon>Bacteria</taxon>
        <taxon>Pseudomonadati</taxon>
        <taxon>Pseudomonadota</taxon>
        <taxon>Betaproteobacteria</taxon>
        <taxon>Burkholderiales</taxon>
        <taxon>Sphaerotilaceae</taxon>
        <taxon>Roseateles</taxon>
    </lineage>
</organism>
<evidence type="ECO:0000259" key="5">
    <source>
        <dbReference type="Pfam" id="PF25954"/>
    </source>
</evidence>
<feature type="coiled-coil region" evidence="3">
    <location>
        <begin position="155"/>
        <end position="182"/>
    </location>
</feature>
<dbReference type="Pfam" id="PF25973">
    <property type="entry name" value="BSH_CzcB"/>
    <property type="match status" value="1"/>
</dbReference>
<protein>
    <submittedName>
        <fullName evidence="8">Efflux RND transporter periplasmic adaptor subunit</fullName>
    </submittedName>
</protein>
<sequence>MTIRPALFPSPLRAALSAGAVLVLTMLAACNGESGAAPAPAEAVLRGQQLVFPAGHPQLRLLKLAPARPGEAVDLPLSAKLVWNEDRTQRIYPAFAGRVDRIAADVGQAVKAGQVLAELASPDFGAAQADAARAEADRALTAKQLQRQRELLAAGIVAQRDAEQAEADAARAEAELARARARVRMYGGGAGVNQQLALRAGVAGTVVERNLNPGQELRPDQSGPGVPPLFVISDPASLWVQIDARESEVDLLRPGSTFELELAAYPGRRFEGRVAAMADVIDPATRTVKVRGQVANADRLLKAEMLATAHLQRRVGEGVVVPVAAVLLRGDRHWVFVSPKPGVFEPREVEPEAMGAQQVVLRRGLEVGEQVVVENALLLERQLHAAEAGAKAGQP</sequence>
<evidence type="ECO:0000313" key="8">
    <source>
        <dbReference type="EMBL" id="MCE4536547.1"/>
    </source>
</evidence>
<dbReference type="EMBL" id="JAJTWT010000002">
    <property type="protein sequence ID" value="MCE4536547.1"/>
    <property type="molecule type" value="Genomic_DNA"/>
</dbReference>
<dbReference type="PANTHER" id="PTHR30097">
    <property type="entry name" value="CATION EFFLUX SYSTEM PROTEIN CUSB"/>
    <property type="match status" value="1"/>
</dbReference>
<dbReference type="SUPFAM" id="SSF111369">
    <property type="entry name" value="HlyD-like secretion proteins"/>
    <property type="match status" value="1"/>
</dbReference>
<evidence type="ECO:0000256" key="2">
    <source>
        <dbReference type="ARBA" id="ARBA00022448"/>
    </source>
</evidence>
<dbReference type="Gene3D" id="2.40.420.20">
    <property type="match status" value="1"/>
</dbReference>
<dbReference type="PROSITE" id="PS51257">
    <property type="entry name" value="PROKAR_LIPOPROTEIN"/>
    <property type="match status" value="1"/>
</dbReference>
<dbReference type="Proteomes" id="UP001201463">
    <property type="component" value="Unassembled WGS sequence"/>
</dbReference>
<dbReference type="Gene3D" id="1.10.287.470">
    <property type="entry name" value="Helix hairpin bin"/>
    <property type="match status" value="1"/>
</dbReference>
<dbReference type="Pfam" id="PF25954">
    <property type="entry name" value="Beta-barrel_RND_2"/>
    <property type="match status" value="1"/>
</dbReference>
<proteinExistence type="inferred from homology"/>
<evidence type="ECO:0000313" key="9">
    <source>
        <dbReference type="Proteomes" id="UP001201463"/>
    </source>
</evidence>